<dbReference type="SUPFAM" id="SSF51445">
    <property type="entry name" value="(Trans)glycosidases"/>
    <property type="match status" value="1"/>
</dbReference>
<feature type="chain" id="PRO_5004514733" description="Glycoside-hydrolase family GH114 TIM-barrel domain-containing protein" evidence="2">
    <location>
        <begin position="24"/>
        <end position="287"/>
    </location>
</feature>
<dbReference type="OrthoDB" id="319933at2"/>
<proteinExistence type="predicted"/>
<dbReference type="InterPro" id="IPR004352">
    <property type="entry name" value="GH114_TIM-barrel"/>
</dbReference>
<organism evidence="4 5">
    <name type="scientific">Streptomyces aurantiacus JA 4570</name>
    <dbReference type="NCBI Taxonomy" id="1286094"/>
    <lineage>
        <taxon>Bacteria</taxon>
        <taxon>Bacillati</taxon>
        <taxon>Actinomycetota</taxon>
        <taxon>Actinomycetes</taxon>
        <taxon>Kitasatosporales</taxon>
        <taxon>Streptomycetaceae</taxon>
        <taxon>Streptomyces</taxon>
        <taxon>Streptomyces aurantiacus group</taxon>
    </lineage>
</organism>
<gene>
    <name evidence="4" type="ORF">STRAU_2363</name>
</gene>
<feature type="region of interest" description="Disordered" evidence="1">
    <location>
        <begin position="28"/>
        <end position="60"/>
    </location>
</feature>
<protein>
    <recommendedName>
        <fullName evidence="3">Glycoside-hydrolase family GH114 TIM-barrel domain-containing protein</fullName>
    </recommendedName>
</protein>
<name>S3ZP42_9ACTN</name>
<accession>S3ZP42</accession>
<dbReference type="RefSeq" id="WP_016640492.1">
    <property type="nucleotide sequence ID" value="NZ_AOPZ01000085.1"/>
</dbReference>
<dbReference type="EMBL" id="AOPZ01000085">
    <property type="protein sequence ID" value="EPH44564.1"/>
    <property type="molecule type" value="Genomic_DNA"/>
</dbReference>
<dbReference type="InterPro" id="IPR017853">
    <property type="entry name" value="GH"/>
</dbReference>
<evidence type="ECO:0000259" key="3">
    <source>
        <dbReference type="Pfam" id="PF03537"/>
    </source>
</evidence>
<dbReference type="Proteomes" id="UP000014629">
    <property type="component" value="Unassembled WGS sequence"/>
</dbReference>
<evidence type="ECO:0000256" key="1">
    <source>
        <dbReference type="SAM" id="MobiDB-lite"/>
    </source>
</evidence>
<dbReference type="PANTHER" id="PTHR35273">
    <property type="entry name" value="ALPHA-1,4 POLYGALACTOSAMINIDASE, PUTATIVE (AFU_ORTHOLOGUE AFUA_3G07890)-RELATED"/>
    <property type="match status" value="1"/>
</dbReference>
<sequence length="287" mass="31269">MPRPLPSLATATTALVTAATALALLTGCSTDTGSANRDRTAEATTDTATPRPPTPDAAFDYQLGGAYPPPDGVRAVSRDRSAKPVPGRYNICYVNAFQAQPGKEAAAWWEDKHPELILRDDDGDPVIDEDWDEPLLDISTAAKREELLGVVGPWIDGCARAGFDAVEPDNLDSYARSDDRLDTADAAAFARLLVRRAHDQGLAIAQKNTAELLGKRVGFDFAVVEECGQYDECGAFASAYDRKVFDIEYETKGYDAACRRWGDKLSVVQRDRDVRPAGESGYVYRRC</sequence>
<dbReference type="Pfam" id="PF03537">
    <property type="entry name" value="Glyco_hydro_114"/>
    <property type="match status" value="1"/>
</dbReference>
<dbReference type="Gene3D" id="3.20.20.70">
    <property type="entry name" value="Aldolase class I"/>
    <property type="match status" value="1"/>
</dbReference>
<keyword evidence="5" id="KW-1185">Reference proteome</keyword>
<feature type="signal peptide" evidence="2">
    <location>
        <begin position="1"/>
        <end position="23"/>
    </location>
</feature>
<dbReference type="InterPro" id="IPR013785">
    <property type="entry name" value="Aldolase_TIM"/>
</dbReference>
<reference evidence="4 5" key="1">
    <citation type="submission" date="2013-02" db="EMBL/GenBank/DDBJ databases">
        <title>Draft Genome Sequence of Streptomyces aurantiacus, Which Produces Setomimycin.</title>
        <authorList>
            <person name="Gruening B.A."/>
            <person name="Praeg A."/>
            <person name="Erxleben A."/>
            <person name="Guenther S."/>
            <person name="Mueller M."/>
        </authorList>
    </citation>
    <scope>NUCLEOTIDE SEQUENCE [LARGE SCALE GENOMIC DNA]</scope>
    <source>
        <strain evidence="4 5">JA 4570</strain>
    </source>
</reference>
<evidence type="ECO:0000313" key="4">
    <source>
        <dbReference type="EMBL" id="EPH44564.1"/>
    </source>
</evidence>
<dbReference type="PATRIC" id="fig|1286094.4.peg.2336"/>
<evidence type="ECO:0000256" key="2">
    <source>
        <dbReference type="SAM" id="SignalP"/>
    </source>
</evidence>
<comment type="caution">
    <text evidence="4">The sequence shown here is derived from an EMBL/GenBank/DDBJ whole genome shotgun (WGS) entry which is preliminary data.</text>
</comment>
<feature type="domain" description="Glycoside-hydrolase family GH114 TIM-barrel" evidence="3">
    <location>
        <begin position="59"/>
        <end position="274"/>
    </location>
</feature>
<dbReference type="PROSITE" id="PS51257">
    <property type="entry name" value="PROKAR_LIPOPROTEIN"/>
    <property type="match status" value="1"/>
</dbReference>
<keyword evidence="2" id="KW-0732">Signal</keyword>
<dbReference type="PANTHER" id="PTHR35273:SF2">
    <property type="entry name" value="ALPHA-GALACTOSIDASE"/>
    <property type="match status" value="1"/>
</dbReference>
<evidence type="ECO:0000313" key="5">
    <source>
        <dbReference type="Proteomes" id="UP000014629"/>
    </source>
</evidence>
<dbReference type="AlphaFoldDB" id="S3ZP42"/>